<sequence>MPDIKRIPLSASIPSDPWLDSEDETASDLLQHLQSDNLALSRLRDALVADGEQVGSANAFS</sequence>
<proteinExistence type="predicted"/>
<comment type="caution">
    <text evidence="2">The sequence shown here is derived from an EMBL/GenBank/DDBJ whole genome shotgun (WGS) entry which is preliminary data.</text>
</comment>
<keyword evidence="3" id="KW-1185">Reference proteome</keyword>
<dbReference type="OrthoDB" id="7916658at2"/>
<dbReference type="AlphaFoldDB" id="A0A7W6FT05"/>
<accession>A0A7W6FT05</accession>
<evidence type="ECO:0000313" key="3">
    <source>
        <dbReference type="Proteomes" id="UP000531216"/>
    </source>
</evidence>
<dbReference type="Proteomes" id="UP000531216">
    <property type="component" value="Unassembled WGS sequence"/>
</dbReference>
<gene>
    <name evidence="2" type="ORF">GGR05_000805</name>
</gene>
<evidence type="ECO:0000256" key="1">
    <source>
        <dbReference type="SAM" id="MobiDB-lite"/>
    </source>
</evidence>
<dbReference type="RefSeq" id="WP_090958001.1">
    <property type="nucleotide sequence ID" value="NZ_CP181348.1"/>
</dbReference>
<reference evidence="2 3" key="1">
    <citation type="submission" date="2020-08" db="EMBL/GenBank/DDBJ databases">
        <title>Genomic Encyclopedia of Type Strains, Phase IV (KMG-IV): sequencing the most valuable type-strain genomes for metagenomic binning, comparative biology and taxonomic classification.</title>
        <authorList>
            <person name="Goeker M."/>
        </authorList>
    </citation>
    <scope>NUCLEOTIDE SEQUENCE [LARGE SCALE GENOMIC DNA]</scope>
    <source>
        <strain evidence="2 3">DSM 25024</strain>
    </source>
</reference>
<organism evidence="2 3">
    <name type="scientific">Aureimonas phyllosphaerae</name>
    <dbReference type="NCBI Taxonomy" id="1166078"/>
    <lineage>
        <taxon>Bacteria</taxon>
        <taxon>Pseudomonadati</taxon>
        <taxon>Pseudomonadota</taxon>
        <taxon>Alphaproteobacteria</taxon>
        <taxon>Hyphomicrobiales</taxon>
        <taxon>Aurantimonadaceae</taxon>
        <taxon>Aureimonas</taxon>
    </lineage>
</organism>
<feature type="region of interest" description="Disordered" evidence="1">
    <location>
        <begin position="1"/>
        <end position="22"/>
    </location>
</feature>
<dbReference type="EMBL" id="JACIDO010000001">
    <property type="protein sequence ID" value="MBB3934694.1"/>
    <property type="molecule type" value="Genomic_DNA"/>
</dbReference>
<protein>
    <submittedName>
        <fullName evidence="2">Uncharacterized protein</fullName>
    </submittedName>
</protein>
<evidence type="ECO:0000313" key="2">
    <source>
        <dbReference type="EMBL" id="MBB3934694.1"/>
    </source>
</evidence>
<name>A0A7W6FT05_9HYPH</name>